<dbReference type="Proteomes" id="UP000805193">
    <property type="component" value="Unassembled WGS sequence"/>
</dbReference>
<proteinExistence type="predicted"/>
<accession>A0AC60R3D3</accession>
<gene>
    <name evidence="1" type="ORF">HPB47_016062</name>
</gene>
<comment type="caution">
    <text evidence="1">The sequence shown here is derived from an EMBL/GenBank/DDBJ whole genome shotgun (WGS) entry which is preliminary data.</text>
</comment>
<organism evidence="1 2">
    <name type="scientific">Ixodes persulcatus</name>
    <name type="common">Taiga tick</name>
    <dbReference type="NCBI Taxonomy" id="34615"/>
    <lineage>
        <taxon>Eukaryota</taxon>
        <taxon>Metazoa</taxon>
        <taxon>Ecdysozoa</taxon>
        <taxon>Arthropoda</taxon>
        <taxon>Chelicerata</taxon>
        <taxon>Arachnida</taxon>
        <taxon>Acari</taxon>
        <taxon>Parasitiformes</taxon>
        <taxon>Ixodida</taxon>
        <taxon>Ixodoidea</taxon>
        <taxon>Ixodidae</taxon>
        <taxon>Ixodinae</taxon>
        <taxon>Ixodes</taxon>
    </lineage>
</organism>
<protein>
    <submittedName>
        <fullName evidence="1">Uncharacterized protein</fullName>
    </submittedName>
</protein>
<evidence type="ECO:0000313" key="2">
    <source>
        <dbReference type="Proteomes" id="UP000805193"/>
    </source>
</evidence>
<sequence length="79" mass="8726">MCASSSKLSHSAARFEELKASVSDCDYELIDIVLLSCTLAESWKPKKIPTMTPPPAVVLPIAPWTPFPFLGEIYENVED</sequence>
<dbReference type="EMBL" id="JABSTQ010000477">
    <property type="protein sequence ID" value="KAG0445378.1"/>
    <property type="molecule type" value="Genomic_DNA"/>
</dbReference>
<name>A0AC60R3D3_IXOPE</name>
<evidence type="ECO:0000313" key="1">
    <source>
        <dbReference type="EMBL" id="KAG0445378.1"/>
    </source>
</evidence>
<keyword evidence="2" id="KW-1185">Reference proteome</keyword>
<reference evidence="1 2" key="1">
    <citation type="journal article" date="2020" name="Cell">
        <title>Large-Scale Comparative Analyses of Tick Genomes Elucidate Their Genetic Diversity and Vector Capacities.</title>
        <authorList>
            <consortium name="Tick Genome and Microbiome Consortium (TIGMIC)"/>
            <person name="Jia N."/>
            <person name="Wang J."/>
            <person name="Shi W."/>
            <person name="Du L."/>
            <person name="Sun Y."/>
            <person name="Zhan W."/>
            <person name="Jiang J.F."/>
            <person name="Wang Q."/>
            <person name="Zhang B."/>
            <person name="Ji P."/>
            <person name="Bell-Sakyi L."/>
            <person name="Cui X.M."/>
            <person name="Yuan T.T."/>
            <person name="Jiang B.G."/>
            <person name="Yang W.F."/>
            <person name="Lam T.T."/>
            <person name="Chang Q.C."/>
            <person name="Ding S.J."/>
            <person name="Wang X.J."/>
            <person name="Zhu J.G."/>
            <person name="Ruan X.D."/>
            <person name="Zhao L."/>
            <person name="Wei J.T."/>
            <person name="Ye R.Z."/>
            <person name="Que T.C."/>
            <person name="Du C.H."/>
            <person name="Zhou Y.H."/>
            <person name="Cheng J.X."/>
            <person name="Dai P.F."/>
            <person name="Guo W.B."/>
            <person name="Han X.H."/>
            <person name="Huang E.J."/>
            <person name="Li L.F."/>
            <person name="Wei W."/>
            <person name="Gao Y.C."/>
            <person name="Liu J.Z."/>
            <person name="Shao H.Z."/>
            <person name="Wang X."/>
            <person name="Wang C.C."/>
            <person name="Yang T.C."/>
            <person name="Huo Q.B."/>
            <person name="Li W."/>
            <person name="Chen H.Y."/>
            <person name="Chen S.E."/>
            <person name="Zhou L.G."/>
            <person name="Ni X.B."/>
            <person name="Tian J.H."/>
            <person name="Sheng Y."/>
            <person name="Liu T."/>
            <person name="Pan Y.S."/>
            <person name="Xia L.Y."/>
            <person name="Li J."/>
            <person name="Zhao F."/>
            <person name="Cao W.C."/>
        </authorList>
    </citation>
    <scope>NUCLEOTIDE SEQUENCE [LARGE SCALE GENOMIC DNA]</scope>
    <source>
        <strain evidence="1">Iper-2018</strain>
    </source>
</reference>